<evidence type="ECO:0008006" key="3">
    <source>
        <dbReference type="Google" id="ProtNLM"/>
    </source>
</evidence>
<dbReference type="EMBL" id="BAAAZD010000002">
    <property type="protein sequence ID" value="GAA4005086.1"/>
    <property type="molecule type" value="Genomic_DNA"/>
</dbReference>
<proteinExistence type="predicted"/>
<name>A0ABP7S1A9_9SPHN</name>
<dbReference type="InterPro" id="IPR036388">
    <property type="entry name" value="WH-like_DNA-bd_sf"/>
</dbReference>
<dbReference type="InterPro" id="IPR036390">
    <property type="entry name" value="WH_DNA-bd_sf"/>
</dbReference>
<protein>
    <recommendedName>
        <fullName evidence="3">MarR family transcriptional regulator</fullName>
    </recommendedName>
</protein>
<evidence type="ECO:0000313" key="2">
    <source>
        <dbReference type="Proteomes" id="UP001501310"/>
    </source>
</evidence>
<evidence type="ECO:0000313" key="1">
    <source>
        <dbReference type="EMBL" id="GAA4005086.1"/>
    </source>
</evidence>
<dbReference type="Gene3D" id="1.10.10.10">
    <property type="entry name" value="Winged helix-like DNA-binding domain superfamily/Winged helix DNA-binding domain"/>
    <property type="match status" value="1"/>
</dbReference>
<reference evidence="2" key="1">
    <citation type="journal article" date="2019" name="Int. J. Syst. Evol. Microbiol.">
        <title>The Global Catalogue of Microorganisms (GCM) 10K type strain sequencing project: providing services to taxonomists for standard genome sequencing and annotation.</title>
        <authorList>
            <consortium name="The Broad Institute Genomics Platform"/>
            <consortium name="The Broad Institute Genome Sequencing Center for Infectious Disease"/>
            <person name="Wu L."/>
            <person name="Ma J."/>
        </authorList>
    </citation>
    <scope>NUCLEOTIDE SEQUENCE [LARGE SCALE GENOMIC DNA]</scope>
    <source>
        <strain evidence="2">JCM 16603</strain>
    </source>
</reference>
<accession>A0ABP7S1A9</accession>
<dbReference type="Proteomes" id="UP001501310">
    <property type="component" value="Unassembled WGS sequence"/>
</dbReference>
<dbReference type="SUPFAM" id="SSF46785">
    <property type="entry name" value="Winged helix' DNA-binding domain"/>
    <property type="match status" value="1"/>
</dbReference>
<gene>
    <name evidence="1" type="ORF">GCM10022211_16610</name>
</gene>
<organism evidence="1 2">
    <name type="scientific">Sphingomonas humi</name>
    <dbReference type="NCBI Taxonomy" id="335630"/>
    <lineage>
        <taxon>Bacteria</taxon>
        <taxon>Pseudomonadati</taxon>
        <taxon>Pseudomonadota</taxon>
        <taxon>Alphaproteobacteria</taxon>
        <taxon>Sphingomonadales</taxon>
        <taxon>Sphingomonadaceae</taxon>
        <taxon>Sphingomonas</taxon>
    </lineage>
</organism>
<sequence length="307" mass="33286">MTVATSALDYSYAQPSRAPIMVVGDTIAARQRARHAAEMSGFVTLSDLSPAEAIDALEERATLSALWIELDEAPTSPVRRLLERAGREAARKKFGVVIATRLEQIDDVLCDLADADVDLLVNADEMERLAAISLAVQPQHAGSARDVASDASAARLRQLSEEVSRIASTLARLSTASAGPPLSPATMAPPRDDVPNISAEELRTMIRARRLRSTFLPADLFADPAWDMLLDLLQAEVVQHRVPVSSLCIAAAVPATTALRWIKSMTDRGLLIRRDDPHDGRRVFIEMAPATSAGLRRYFQEVGMAAI</sequence>
<keyword evidence="2" id="KW-1185">Reference proteome</keyword>
<comment type="caution">
    <text evidence="1">The sequence shown here is derived from an EMBL/GenBank/DDBJ whole genome shotgun (WGS) entry which is preliminary data.</text>
</comment>